<keyword evidence="3 10" id="KW-0285">Flavoprotein</keyword>
<feature type="modified residue" description="FMN phosphoryl threonine" evidence="10">
    <location>
        <position position="157"/>
    </location>
</feature>
<keyword evidence="8 10" id="KW-1133">Transmembrane helix</keyword>
<feature type="transmembrane region" description="Helical" evidence="10">
    <location>
        <begin position="277"/>
        <end position="295"/>
    </location>
</feature>
<feature type="transmembrane region" description="Helical" evidence="10">
    <location>
        <begin position="47"/>
        <end position="65"/>
    </location>
</feature>
<name>A0A135YXF7_9FIRM</name>
<evidence type="ECO:0000313" key="11">
    <source>
        <dbReference type="EMBL" id="KXI14072.1"/>
    </source>
</evidence>
<evidence type="ECO:0000256" key="1">
    <source>
        <dbReference type="ARBA" id="ARBA00022448"/>
    </source>
</evidence>
<keyword evidence="2 10" id="KW-0597">Phosphoprotein</keyword>
<feature type="transmembrane region" description="Helical" evidence="10">
    <location>
        <begin position="126"/>
        <end position="144"/>
    </location>
</feature>
<dbReference type="Pfam" id="PF03116">
    <property type="entry name" value="NQR2_RnfD_RnfE"/>
    <property type="match status" value="1"/>
</dbReference>
<comment type="subunit">
    <text evidence="10">The complex is composed of six subunits: RnfA, RnfB, RnfC, RnfD, RnfE and RnfG.</text>
</comment>
<evidence type="ECO:0000256" key="8">
    <source>
        <dbReference type="ARBA" id="ARBA00022989"/>
    </source>
</evidence>
<keyword evidence="6 10" id="KW-1278">Translocase</keyword>
<feature type="transmembrane region" description="Helical" evidence="10">
    <location>
        <begin position="77"/>
        <end position="94"/>
    </location>
</feature>
<dbReference type="InterPro" id="IPR011303">
    <property type="entry name" value="RnfD_bac"/>
</dbReference>
<dbReference type="PANTHER" id="PTHR30578">
    <property type="entry name" value="ELECTRON TRANSPORT COMPLEX PROTEIN RNFD"/>
    <property type="match status" value="1"/>
</dbReference>
<keyword evidence="9 10" id="KW-0472">Membrane</keyword>
<keyword evidence="4 10" id="KW-0288">FMN</keyword>
<comment type="similarity">
    <text evidence="10">Belongs to the NqrB/RnfD family.</text>
</comment>
<evidence type="ECO:0000256" key="2">
    <source>
        <dbReference type="ARBA" id="ARBA00022553"/>
    </source>
</evidence>
<dbReference type="GO" id="GO:0055085">
    <property type="term" value="P:transmembrane transport"/>
    <property type="evidence" value="ECO:0007669"/>
    <property type="project" value="InterPro"/>
</dbReference>
<evidence type="ECO:0000256" key="10">
    <source>
        <dbReference type="HAMAP-Rule" id="MF_00462"/>
    </source>
</evidence>
<dbReference type="PANTHER" id="PTHR30578:SF0">
    <property type="entry name" value="ION-TRANSLOCATING OXIDOREDUCTASE COMPLEX SUBUNIT D"/>
    <property type="match status" value="1"/>
</dbReference>
<dbReference type="HAMAP" id="MF_00462">
    <property type="entry name" value="RsxD_RnfD"/>
    <property type="match status" value="1"/>
</dbReference>
<evidence type="ECO:0000256" key="9">
    <source>
        <dbReference type="ARBA" id="ARBA00023136"/>
    </source>
</evidence>
<feature type="transmembrane region" description="Helical" evidence="10">
    <location>
        <begin position="21"/>
        <end position="41"/>
    </location>
</feature>
<keyword evidence="1 10" id="KW-0813">Transport</keyword>
<evidence type="ECO:0000256" key="3">
    <source>
        <dbReference type="ARBA" id="ARBA00022630"/>
    </source>
</evidence>
<keyword evidence="5 10" id="KW-0812">Transmembrane</keyword>
<dbReference type="EMBL" id="LSQZ01000014">
    <property type="protein sequence ID" value="KXI14072.1"/>
    <property type="molecule type" value="Genomic_DNA"/>
</dbReference>
<sequence length="329" mass="35222">MMNNKLIVSSSPHIRTNQDTSYIMKQVLLALLPATLAGVYYFRVQGIVTILACVIGAVCSEWLYCKITKKPSTIGDYSAVVTGLLLAFNVPAGLPIWMCIFGAIFSIIVVKMVFGGIGFNFLNPALAGRAFLLASFPVAMTTWLKPGANPDAVTTATPLSFLKLAGAEGMGSATDALTRIHGANISIADMFMGNIGGTIGETCSLLLILGGVYLIYKGIISYVMPATYICLVVVLTFIFGGFNAEFAIYQAFAGGLLLGGFFMLTDYTTSPMTKKGQIIYAAIAAVIATCIRLWGGYPEGVSYSILFANCLVPLIDKYVHNRVFGEVRK</sequence>
<evidence type="ECO:0000256" key="7">
    <source>
        <dbReference type="ARBA" id="ARBA00022982"/>
    </source>
</evidence>
<dbReference type="InterPro" id="IPR004338">
    <property type="entry name" value="NqrB/RnfD"/>
</dbReference>
<dbReference type="EC" id="7.-.-.-" evidence="10"/>
<keyword evidence="10" id="KW-1003">Cell membrane</keyword>
<evidence type="ECO:0000256" key="4">
    <source>
        <dbReference type="ARBA" id="ARBA00022643"/>
    </source>
</evidence>
<accession>A0A135YXF7</accession>
<dbReference type="GO" id="GO:0022900">
    <property type="term" value="P:electron transport chain"/>
    <property type="evidence" value="ECO:0007669"/>
    <property type="project" value="UniProtKB-UniRule"/>
</dbReference>
<evidence type="ECO:0000313" key="12">
    <source>
        <dbReference type="Proteomes" id="UP000070326"/>
    </source>
</evidence>
<gene>
    <name evidence="10" type="primary">rnfD</name>
    <name evidence="11" type="ORF">HMPREF3195_00403</name>
</gene>
<dbReference type="PATRIC" id="fig|1261.5.peg.409"/>
<dbReference type="NCBIfam" id="TIGR01946">
    <property type="entry name" value="rnfD"/>
    <property type="match status" value="1"/>
</dbReference>
<organism evidence="11 12">
    <name type="scientific">Peptostreptococcus anaerobius</name>
    <dbReference type="NCBI Taxonomy" id="1261"/>
    <lineage>
        <taxon>Bacteria</taxon>
        <taxon>Bacillati</taxon>
        <taxon>Bacillota</taxon>
        <taxon>Clostridia</taxon>
        <taxon>Peptostreptococcales</taxon>
        <taxon>Peptostreptococcaceae</taxon>
        <taxon>Peptostreptococcus</taxon>
    </lineage>
</organism>
<keyword evidence="7 10" id="KW-0249">Electron transport</keyword>
<evidence type="ECO:0000256" key="5">
    <source>
        <dbReference type="ARBA" id="ARBA00022692"/>
    </source>
</evidence>
<protein>
    <recommendedName>
        <fullName evidence="10">Ion-translocating oxidoreductase complex subunit D</fullName>
        <ecNumber evidence="10">7.-.-.-</ecNumber>
    </recommendedName>
    <alternativeName>
        <fullName evidence="10">Rnf electron transport complex subunit D</fullName>
    </alternativeName>
</protein>
<feature type="transmembrane region" description="Helical" evidence="10">
    <location>
        <begin position="100"/>
        <end position="119"/>
    </location>
</feature>
<feature type="transmembrane region" description="Helical" evidence="10">
    <location>
        <begin position="195"/>
        <end position="215"/>
    </location>
</feature>
<comment type="caution">
    <text evidence="11">The sequence shown here is derived from an EMBL/GenBank/DDBJ whole genome shotgun (WGS) entry which is preliminary data.</text>
</comment>
<evidence type="ECO:0000256" key="6">
    <source>
        <dbReference type="ARBA" id="ARBA00022967"/>
    </source>
</evidence>
<dbReference type="AlphaFoldDB" id="A0A135YXF7"/>
<comment type="function">
    <text evidence="10">Part of a membrane-bound complex that couples electron transfer with translocation of ions across the membrane.</text>
</comment>
<feature type="transmembrane region" description="Helical" evidence="10">
    <location>
        <begin position="222"/>
        <end position="240"/>
    </location>
</feature>
<proteinExistence type="inferred from homology"/>
<dbReference type="GO" id="GO:0005886">
    <property type="term" value="C:plasma membrane"/>
    <property type="evidence" value="ECO:0007669"/>
    <property type="project" value="UniProtKB-SubCell"/>
</dbReference>
<dbReference type="eggNOG" id="COG4658">
    <property type="taxonomic scope" value="Bacteria"/>
</dbReference>
<dbReference type="Proteomes" id="UP000070326">
    <property type="component" value="Unassembled WGS sequence"/>
</dbReference>
<comment type="cofactor">
    <cofactor evidence="10">
        <name>FMN</name>
        <dbReference type="ChEBI" id="CHEBI:58210"/>
    </cofactor>
</comment>
<reference evidence="11 12" key="1">
    <citation type="submission" date="2016-02" db="EMBL/GenBank/DDBJ databases">
        <authorList>
            <person name="Wen L."/>
            <person name="He K."/>
            <person name="Yang H."/>
        </authorList>
    </citation>
    <scope>NUCLEOTIDE SEQUENCE [LARGE SCALE GENOMIC DNA]</scope>
    <source>
        <strain evidence="11 12">MJR8628A</strain>
    </source>
</reference>
<comment type="subcellular location">
    <subcellularLocation>
        <location evidence="10">Cell membrane</location>
        <topology evidence="10">Multi-pass membrane protein</topology>
    </subcellularLocation>
</comment>
<dbReference type="STRING" id="1261.HMPREF3195_00403"/>
<feature type="transmembrane region" description="Helical" evidence="10">
    <location>
        <begin position="246"/>
        <end position="265"/>
    </location>
</feature>